<dbReference type="InterPro" id="IPR052711">
    <property type="entry name" value="Zinc_ADH-like"/>
</dbReference>
<proteinExistence type="predicted"/>
<dbReference type="RefSeq" id="WP_136932411.1">
    <property type="nucleotide sequence ID" value="NZ_SSMQ01000036.1"/>
</dbReference>
<dbReference type="GO" id="GO:0016491">
    <property type="term" value="F:oxidoreductase activity"/>
    <property type="evidence" value="ECO:0007669"/>
    <property type="project" value="InterPro"/>
</dbReference>
<keyword evidence="3" id="KW-1185">Reference proteome</keyword>
<dbReference type="OrthoDB" id="9787435at2"/>
<dbReference type="Pfam" id="PF00107">
    <property type="entry name" value="ADH_zinc_N"/>
    <property type="match status" value="1"/>
</dbReference>
<dbReference type="Gene3D" id="3.40.50.720">
    <property type="entry name" value="NAD(P)-binding Rossmann-like Domain"/>
    <property type="match status" value="1"/>
</dbReference>
<dbReference type="InterPro" id="IPR013149">
    <property type="entry name" value="ADH-like_C"/>
</dbReference>
<organism evidence="2 3">
    <name type="scientific">Polyangium fumosum</name>
    <dbReference type="NCBI Taxonomy" id="889272"/>
    <lineage>
        <taxon>Bacteria</taxon>
        <taxon>Pseudomonadati</taxon>
        <taxon>Myxococcota</taxon>
        <taxon>Polyangia</taxon>
        <taxon>Polyangiales</taxon>
        <taxon>Polyangiaceae</taxon>
        <taxon>Polyangium</taxon>
    </lineage>
</organism>
<evidence type="ECO:0000259" key="1">
    <source>
        <dbReference type="SMART" id="SM00829"/>
    </source>
</evidence>
<comment type="caution">
    <text evidence="2">The sequence shown here is derived from an EMBL/GenBank/DDBJ whole genome shotgun (WGS) entry which is preliminary data.</text>
</comment>
<name>A0A4U1J438_9BACT</name>
<dbReference type="Gene3D" id="3.90.180.10">
    <property type="entry name" value="Medium-chain alcohol dehydrogenases, catalytic domain"/>
    <property type="match status" value="1"/>
</dbReference>
<protein>
    <submittedName>
        <fullName evidence="2">NAD(P)-dependent alcohol dehydrogenase</fullName>
    </submittedName>
</protein>
<dbReference type="CDD" id="cd08276">
    <property type="entry name" value="MDR7"/>
    <property type="match status" value="1"/>
</dbReference>
<sequence>MKAIVIQGSFGLGSLAEVTLPDPTPGHGEVVIRMRAASLNYRDLMMIRGQYNPRQPLPLVPFSDGVGEVIEVGPSVTRLKKGDRVCPIFTQAWQDGELDAEKLKTTLGGPLPGVLSELFVTGESGVVKVPAHLSDEEAATLPCAAVTAYNALFCAGRVSPGDTVLVQGTGGVSIFALQFAHLAGARVIVTSSSDAKLERAKSLGAWATINYKTTPDWDKKALELTGGVGVDHLVEVGGAGTLARSMRATRIAGTVSVIGVLSGGAQEMSVLPILMKHLRLQGIMVGSRAMFEAMNRAIEAGGLRPAIDDKTFSFGEAREALTYMESGGHFGKIVLRF</sequence>
<dbReference type="Proteomes" id="UP000309215">
    <property type="component" value="Unassembled WGS sequence"/>
</dbReference>
<reference evidence="2 3" key="1">
    <citation type="submission" date="2019-04" db="EMBL/GenBank/DDBJ databases">
        <authorList>
            <person name="Li Y."/>
            <person name="Wang J."/>
        </authorList>
    </citation>
    <scope>NUCLEOTIDE SEQUENCE [LARGE SCALE GENOMIC DNA]</scope>
    <source>
        <strain evidence="2 3">DSM 14668</strain>
    </source>
</reference>
<dbReference type="PANTHER" id="PTHR45033">
    <property type="match status" value="1"/>
</dbReference>
<accession>A0A4U1J438</accession>
<dbReference type="InterPro" id="IPR036291">
    <property type="entry name" value="NAD(P)-bd_dom_sf"/>
</dbReference>
<dbReference type="InterPro" id="IPR011032">
    <property type="entry name" value="GroES-like_sf"/>
</dbReference>
<dbReference type="AlphaFoldDB" id="A0A4U1J438"/>
<gene>
    <name evidence="2" type="ORF">E8A74_29345</name>
</gene>
<dbReference type="InterPro" id="IPR013154">
    <property type="entry name" value="ADH-like_N"/>
</dbReference>
<dbReference type="EMBL" id="SSMQ01000036">
    <property type="protein sequence ID" value="TKD01974.1"/>
    <property type="molecule type" value="Genomic_DNA"/>
</dbReference>
<dbReference type="Pfam" id="PF08240">
    <property type="entry name" value="ADH_N"/>
    <property type="match status" value="1"/>
</dbReference>
<dbReference type="SMART" id="SM00829">
    <property type="entry name" value="PKS_ER"/>
    <property type="match status" value="1"/>
</dbReference>
<evidence type="ECO:0000313" key="2">
    <source>
        <dbReference type="EMBL" id="TKD01974.1"/>
    </source>
</evidence>
<dbReference type="SUPFAM" id="SSF51735">
    <property type="entry name" value="NAD(P)-binding Rossmann-fold domains"/>
    <property type="match status" value="1"/>
</dbReference>
<feature type="domain" description="Enoyl reductase (ER)" evidence="1">
    <location>
        <begin position="13"/>
        <end position="335"/>
    </location>
</feature>
<evidence type="ECO:0000313" key="3">
    <source>
        <dbReference type="Proteomes" id="UP000309215"/>
    </source>
</evidence>
<dbReference type="PANTHER" id="PTHR45033:SF2">
    <property type="entry name" value="ZINC-TYPE ALCOHOL DEHYDROGENASE-LIKE PROTEIN C1773.06C"/>
    <property type="match status" value="1"/>
</dbReference>
<dbReference type="InterPro" id="IPR020843">
    <property type="entry name" value="ER"/>
</dbReference>
<dbReference type="SUPFAM" id="SSF50129">
    <property type="entry name" value="GroES-like"/>
    <property type="match status" value="1"/>
</dbReference>